<feature type="transmembrane region" description="Helical" evidence="1">
    <location>
        <begin position="69"/>
        <end position="90"/>
    </location>
</feature>
<accession>A0A202E5S3</accession>
<proteinExistence type="predicted"/>
<organism evidence="2 3">
    <name type="scientific">Natronolimnobius baerhuensis</name>
    <dbReference type="NCBI Taxonomy" id="253108"/>
    <lineage>
        <taxon>Archaea</taxon>
        <taxon>Methanobacteriati</taxon>
        <taxon>Methanobacteriota</taxon>
        <taxon>Stenosarchaea group</taxon>
        <taxon>Halobacteria</taxon>
        <taxon>Halobacteriales</taxon>
        <taxon>Natrialbaceae</taxon>
        <taxon>Natronolimnobius</taxon>
    </lineage>
</organism>
<gene>
    <name evidence="2" type="ORF">B2G88_14470</name>
</gene>
<sequence length="198" mass="20945">MGVIGIACMMAYPLSPADVIPGSDSLPYGGIRSAHPFVVYTSAIAGPILLTWGAFAMRQQTRRPLTPRRSLLALLLSVLVSVAGIARYTYEWVQETPFVAGDTQPTTVDPSVSEIVLREVTGTQFIALTAVSAMIVGSVATRRGRRDAFVSALLPIGFALLLLSPISRIETGVTTFVGTAAMAIVPFSIGYLATPTTD</sequence>
<evidence type="ECO:0008006" key="4">
    <source>
        <dbReference type="Google" id="ProtNLM"/>
    </source>
</evidence>
<evidence type="ECO:0000313" key="2">
    <source>
        <dbReference type="EMBL" id="OVE83633.1"/>
    </source>
</evidence>
<protein>
    <recommendedName>
        <fullName evidence="4">DUF998 domain-containing protein</fullName>
    </recommendedName>
</protein>
<dbReference type="AlphaFoldDB" id="A0A202E5S3"/>
<reference evidence="2 3" key="1">
    <citation type="submission" date="2017-02" db="EMBL/GenBank/DDBJ databases">
        <title>Natronthermophilus aegyptiacus gen. nov.,sp. nov., an aerobic, extremely halophilic alkalithermophilic archaeon isolated from the athalassohaline Wadi An Natrun, Egypt.</title>
        <authorList>
            <person name="Zhao B."/>
        </authorList>
    </citation>
    <scope>NUCLEOTIDE SEQUENCE [LARGE SCALE GENOMIC DNA]</scope>
    <source>
        <strain evidence="2 3">CGMCC 1.3597</strain>
    </source>
</reference>
<keyword evidence="3" id="KW-1185">Reference proteome</keyword>
<comment type="caution">
    <text evidence="2">The sequence shown here is derived from an EMBL/GenBank/DDBJ whole genome shotgun (WGS) entry which is preliminary data.</text>
</comment>
<keyword evidence="1" id="KW-1133">Transmembrane helix</keyword>
<feature type="transmembrane region" description="Helical" evidence="1">
    <location>
        <begin position="37"/>
        <end position="57"/>
    </location>
</feature>
<dbReference type="Proteomes" id="UP000196084">
    <property type="component" value="Unassembled WGS sequence"/>
</dbReference>
<evidence type="ECO:0000313" key="3">
    <source>
        <dbReference type="Proteomes" id="UP000196084"/>
    </source>
</evidence>
<name>A0A202E5S3_9EURY</name>
<feature type="transmembrane region" description="Helical" evidence="1">
    <location>
        <begin position="122"/>
        <end position="141"/>
    </location>
</feature>
<feature type="transmembrane region" description="Helical" evidence="1">
    <location>
        <begin position="148"/>
        <end position="167"/>
    </location>
</feature>
<evidence type="ECO:0000256" key="1">
    <source>
        <dbReference type="SAM" id="Phobius"/>
    </source>
</evidence>
<dbReference type="EMBL" id="MWPH01000003">
    <property type="protein sequence ID" value="OVE83633.1"/>
    <property type="molecule type" value="Genomic_DNA"/>
</dbReference>
<feature type="transmembrane region" description="Helical" evidence="1">
    <location>
        <begin position="173"/>
        <end position="193"/>
    </location>
</feature>
<keyword evidence="1" id="KW-0472">Membrane</keyword>
<keyword evidence="1" id="KW-0812">Transmembrane</keyword>